<proteinExistence type="predicted"/>
<dbReference type="AlphaFoldDB" id="A0A5F0KCA9"/>
<evidence type="ECO:0000313" key="5">
    <source>
        <dbReference type="Proteomes" id="UP000297914"/>
    </source>
</evidence>
<name>A0A5F0KCA9_9GAMM</name>
<sequence length="700" mass="73372">MTVQTTASARYDTTFYLPLTAKSPKEVQGKQCGILLPVAPPTTAPNVAPYQSYVRIDNDSCADITKSVGPGSYVIHKVPITMFCQPAPSDPSKALFSYCAAWDNKEVNGNCKGTSGGTLTDYAGAAPGTPSKCNCASFAIDVTIIPPGLNKTVDQPTSRPEPGGAFTYHLSFTNPSSVPITLSSLKDAIDLGNNGYDSNLTVDLWGATMTDAQIDALPDGVYLRSTNCLKPVSPATTVSIGAGATYSCDFTLRIKDRDLPDDQSAEIYDDTVVGHFMTQGNPSLPVGDGTTCSLVDTGTPVPGNICSQEQRVTITNLAPSITVTKTPDPDQVKEPGGSVEYTVVVTNTSGDFDNPLTLTSLIDDKFGDLDTKGDCALGSGVSLAKGSPFTCHFTETINGNSGDTHTNEVTAMALDNEGDDATAKDSATVSIVDVPSAITLLKDANPESVAETGDKADLFRDVAYTFTFSVGVDGVDEVTFNSLTDDVFGDLTALCMVDKKDGQAITPVALVGFKLLPGHYASCTITKQLQGNAGDSHTNVATIDGIDADGQEVSDDDDATVTFTDEPPTMDRGFALKATVFLKVKNTSIETIHLTGLQVLGVPVEDASVFGVTGFVIRNEGGSFGSASPGVCQEPPYGLMLAPDEEYSCAFSVEFAQDFTPSKFNTFTSPITGSDSVKVEFADDENNPVSGVASVTITTP</sequence>
<gene>
    <name evidence="2" type="ORF">DRM93_07630</name>
    <name evidence="3" type="ORF">DRM94_07630</name>
</gene>
<reference evidence="3 5" key="1">
    <citation type="submission" date="2018-06" db="EMBL/GenBank/DDBJ databases">
        <title>Occurrence of a novel blaKPC-2- and qnrS2- harbouring IncP6 plasmid from Aeromonas taiwanensis isolates recovered from the river sediments.</title>
        <authorList>
            <person name="Zheng B."/>
            <person name="Yu X."/>
            <person name="Xiao Y."/>
        </authorList>
    </citation>
    <scope>NUCLEOTIDE SEQUENCE [LARGE SCALE GENOMIC DNA]</scope>
    <source>
        <strain evidence="2 4">1713</strain>
        <strain evidence="3 5">198</strain>
    </source>
</reference>
<evidence type="ECO:0000313" key="3">
    <source>
        <dbReference type="EMBL" id="TFF81941.1"/>
    </source>
</evidence>
<dbReference type="InterPro" id="IPR055354">
    <property type="entry name" value="DUF7507"/>
</dbReference>
<evidence type="ECO:0000313" key="2">
    <source>
        <dbReference type="EMBL" id="TFF77503.1"/>
    </source>
</evidence>
<dbReference type="EMBL" id="QORK01000011">
    <property type="protein sequence ID" value="TFF81941.1"/>
    <property type="molecule type" value="Genomic_DNA"/>
</dbReference>
<protein>
    <recommendedName>
        <fullName evidence="1">DUF7507 domain-containing protein</fullName>
    </recommendedName>
</protein>
<accession>A0A5F0KCA9</accession>
<organism evidence="3 5">
    <name type="scientific">Aeromonas taiwanensis</name>
    <dbReference type="NCBI Taxonomy" id="633417"/>
    <lineage>
        <taxon>Bacteria</taxon>
        <taxon>Pseudomonadati</taxon>
        <taxon>Pseudomonadota</taxon>
        <taxon>Gammaproteobacteria</taxon>
        <taxon>Aeromonadales</taxon>
        <taxon>Aeromonadaceae</taxon>
        <taxon>Aeromonas</taxon>
    </lineage>
</organism>
<dbReference type="Proteomes" id="UP000297914">
    <property type="component" value="Unassembled WGS sequence"/>
</dbReference>
<keyword evidence="4" id="KW-1185">Reference proteome</keyword>
<dbReference type="EMBL" id="QORL01000011">
    <property type="protein sequence ID" value="TFF77503.1"/>
    <property type="molecule type" value="Genomic_DNA"/>
</dbReference>
<evidence type="ECO:0000259" key="1">
    <source>
        <dbReference type="Pfam" id="PF24346"/>
    </source>
</evidence>
<dbReference type="Proteomes" id="UP000297720">
    <property type="component" value="Unassembled WGS sequence"/>
</dbReference>
<comment type="caution">
    <text evidence="3">The sequence shown here is derived from an EMBL/GenBank/DDBJ whole genome shotgun (WGS) entry which is preliminary data.</text>
</comment>
<dbReference type="Pfam" id="PF24346">
    <property type="entry name" value="DUF7507"/>
    <property type="match status" value="1"/>
</dbReference>
<feature type="domain" description="DUF7507" evidence="1">
    <location>
        <begin position="318"/>
        <end position="416"/>
    </location>
</feature>
<evidence type="ECO:0000313" key="4">
    <source>
        <dbReference type="Proteomes" id="UP000297720"/>
    </source>
</evidence>